<dbReference type="Proteomes" id="UP000649151">
    <property type="component" value="Unassembled WGS sequence"/>
</dbReference>
<name>A0ABR7IPI9_9CLOT</name>
<accession>A0ABR7IPI9</accession>
<evidence type="ECO:0000313" key="2">
    <source>
        <dbReference type="Proteomes" id="UP000649151"/>
    </source>
</evidence>
<dbReference type="RefSeq" id="WP_069988746.1">
    <property type="nucleotide sequence ID" value="NZ_JACOQK010000001.1"/>
</dbReference>
<reference evidence="1 2" key="1">
    <citation type="submission" date="2020-08" db="EMBL/GenBank/DDBJ databases">
        <title>Genome public.</title>
        <authorList>
            <person name="Liu C."/>
            <person name="Sun Q."/>
        </authorList>
    </citation>
    <scope>NUCLEOTIDE SEQUENCE [LARGE SCALE GENOMIC DNA]</scope>
    <source>
        <strain evidence="1 2">NSJ-27</strain>
    </source>
</reference>
<evidence type="ECO:0008006" key="3">
    <source>
        <dbReference type="Google" id="ProtNLM"/>
    </source>
</evidence>
<organism evidence="1 2">
    <name type="scientific">Clostridium facile</name>
    <dbReference type="NCBI Taxonomy" id="2763035"/>
    <lineage>
        <taxon>Bacteria</taxon>
        <taxon>Bacillati</taxon>
        <taxon>Bacillota</taxon>
        <taxon>Clostridia</taxon>
        <taxon>Eubacteriales</taxon>
        <taxon>Clostridiaceae</taxon>
        <taxon>Clostridium</taxon>
    </lineage>
</organism>
<keyword evidence="2" id="KW-1185">Reference proteome</keyword>
<gene>
    <name evidence="1" type="ORF">H8Z77_03325</name>
</gene>
<proteinExistence type="predicted"/>
<sequence length="140" mass="16206">MEEKEPKRKFALWVKESSLDLVEEYYKKDNCSSRSEYIEKAILFYTGYLSSNQNSSYLPNILVSTLKGIVAESDNKINRMIFKLAVELAIAMNVVAASSQINPEDLQRLRKECINEVKRLNGSFQFEDAIDWQKGDPWQD</sequence>
<dbReference type="EMBL" id="JACOQK010000001">
    <property type="protein sequence ID" value="MBC5787055.1"/>
    <property type="molecule type" value="Genomic_DNA"/>
</dbReference>
<protein>
    <recommendedName>
        <fullName evidence="3">Ribbon-helix-helix protein CopG domain-containing protein</fullName>
    </recommendedName>
</protein>
<comment type="caution">
    <text evidence="1">The sequence shown here is derived from an EMBL/GenBank/DDBJ whole genome shotgun (WGS) entry which is preliminary data.</text>
</comment>
<evidence type="ECO:0000313" key="1">
    <source>
        <dbReference type="EMBL" id="MBC5787055.1"/>
    </source>
</evidence>